<dbReference type="Proteomes" id="UP001176468">
    <property type="component" value="Unassembled WGS sequence"/>
</dbReference>
<comment type="caution">
    <text evidence="1">The sequence shown here is derived from an EMBL/GenBank/DDBJ whole genome shotgun (WGS) entry which is preliminary data.</text>
</comment>
<gene>
    <name evidence="1" type="ORF">Q5H94_14605</name>
</gene>
<protein>
    <recommendedName>
        <fullName evidence="3">Zinc-ribbon domain-containing protein</fullName>
    </recommendedName>
</protein>
<name>A0ABT9A3K6_9SPHN</name>
<accession>A0ABT9A3K6</accession>
<organism evidence="1 2">
    <name type="scientific">Sphingomonas immobilis</name>
    <dbReference type="NCBI Taxonomy" id="3063997"/>
    <lineage>
        <taxon>Bacteria</taxon>
        <taxon>Pseudomonadati</taxon>
        <taxon>Pseudomonadota</taxon>
        <taxon>Alphaproteobacteria</taxon>
        <taxon>Sphingomonadales</taxon>
        <taxon>Sphingomonadaceae</taxon>
        <taxon>Sphingomonas</taxon>
    </lineage>
</organism>
<sequence length="116" mass="13185">MPAVRACAPSHNVGRYDQHGGQVPTTLFEAAAFHHTIKARCPSCEHVAIFHAAALWWLFQRKHWSDHFDYAGERMKCTGCGRRGIRIVAVRESPTVTHLPLPGDHEWKRAVSRFRS</sequence>
<proteinExistence type="predicted"/>
<evidence type="ECO:0000313" key="2">
    <source>
        <dbReference type="Proteomes" id="UP001176468"/>
    </source>
</evidence>
<reference evidence="1" key="1">
    <citation type="submission" date="2023-07" db="EMBL/GenBank/DDBJ databases">
        <authorList>
            <person name="Kim M.K."/>
        </authorList>
    </citation>
    <scope>NUCLEOTIDE SEQUENCE</scope>
    <source>
        <strain evidence="1">CA1-15</strain>
    </source>
</reference>
<evidence type="ECO:0008006" key="3">
    <source>
        <dbReference type="Google" id="ProtNLM"/>
    </source>
</evidence>
<dbReference type="RefSeq" id="WP_304562015.1">
    <property type="nucleotide sequence ID" value="NZ_JAUQSZ010000010.1"/>
</dbReference>
<keyword evidence="2" id="KW-1185">Reference proteome</keyword>
<dbReference type="EMBL" id="JAUQSZ010000010">
    <property type="protein sequence ID" value="MDO7843561.1"/>
    <property type="molecule type" value="Genomic_DNA"/>
</dbReference>
<evidence type="ECO:0000313" key="1">
    <source>
        <dbReference type="EMBL" id="MDO7843561.1"/>
    </source>
</evidence>